<reference evidence="1" key="1">
    <citation type="journal article" date="2015" name="Nature">
        <title>Complex archaea that bridge the gap between prokaryotes and eukaryotes.</title>
        <authorList>
            <person name="Spang A."/>
            <person name="Saw J.H."/>
            <person name="Jorgensen S.L."/>
            <person name="Zaremba-Niedzwiedzka K."/>
            <person name="Martijn J."/>
            <person name="Lind A.E."/>
            <person name="van Eijk R."/>
            <person name="Schleper C."/>
            <person name="Guy L."/>
            <person name="Ettema T.J."/>
        </authorList>
    </citation>
    <scope>NUCLEOTIDE SEQUENCE</scope>
</reference>
<comment type="caution">
    <text evidence="1">The sequence shown here is derived from an EMBL/GenBank/DDBJ whole genome shotgun (WGS) entry which is preliminary data.</text>
</comment>
<dbReference type="EMBL" id="LAZR01005229">
    <property type="protein sequence ID" value="KKN01747.1"/>
    <property type="molecule type" value="Genomic_DNA"/>
</dbReference>
<accession>A0A0F9MQT9</accession>
<dbReference type="AlphaFoldDB" id="A0A0F9MQT9"/>
<name>A0A0F9MQT9_9ZZZZ</name>
<protein>
    <submittedName>
        <fullName evidence="1">Uncharacterized protein</fullName>
    </submittedName>
</protein>
<sequence>MTQAPNPMNSRCGLEDCDCEYTIGGLLRRLEMIMESCRDGLYVTDKDAVFRAIHLQAQLTVEKTRVRMAPGGKPFVRPLYHPLICPCGHTQAMECDDTCLCYVAGSEAERQPTGQ</sequence>
<gene>
    <name evidence="1" type="ORF">LCGC14_1124730</name>
</gene>
<proteinExistence type="predicted"/>
<organism evidence="1">
    <name type="scientific">marine sediment metagenome</name>
    <dbReference type="NCBI Taxonomy" id="412755"/>
    <lineage>
        <taxon>unclassified sequences</taxon>
        <taxon>metagenomes</taxon>
        <taxon>ecological metagenomes</taxon>
    </lineage>
</organism>
<evidence type="ECO:0000313" key="1">
    <source>
        <dbReference type="EMBL" id="KKN01747.1"/>
    </source>
</evidence>